<dbReference type="EMBL" id="ABOU02000017">
    <property type="protein sequence ID" value="EDY33763.1"/>
    <property type="molecule type" value="Genomic_DNA"/>
</dbReference>
<dbReference type="AlphaFoldDB" id="B5CM45"/>
<dbReference type="Pfam" id="PF06686">
    <property type="entry name" value="SpoIIIAC"/>
    <property type="match status" value="2"/>
</dbReference>
<evidence type="ECO:0000256" key="1">
    <source>
        <dbReference type="SAM" id="Phobius"/>
    </source>
</evidence>
<dbReference type="InterPro" id="IPR025664">
    <property type="entry name" value="Spore_III_AC/AD"/>
</dbReference>
<dbReference type="HOGENOM" id="CLU_159353_1_1_9"/>
<gene>
    <name evidence="2" type="ORF">RUMLAC_00519</name>
</gene>
<reference evidence="2 3" key="1">
    <citation type="submission" date="2008-08" db="EMBL/GenBank/DDBJ databases">
        <title>Draft genome sequence of Ruminococcus lactaris ATCC 29176.</title>
        <authorList>
            <person name="Sudarsanam P."/>
            <person name="Ley R."/>
            <person name="Guruge J."/>
            <person name="Turnbaugh P.J."/>
            <person name="Mahowald M."/>
            <person name="Liep D."/>
            <person name="Gordon J."/>
        </authorList>
    </citation>
    <scope>NUCLEOTIDE SEQUENCE [LARGE SCALE GENOMIC DNA]</scope>
    <source>
        <strain evidence="2 3">ATCC 29176</strain>
    </source>
</reference>
<evidence type="ECO:0000313" key="3">
    <source>
        <dbReference type="Proteomes" id="UP000003254"/>
    </source>
</evidence>
<organism evidence="2 3">
    <name type="scientific">[Ruminococcus] lactaris ATCC 29176</name>
    <dbReference type="NCBI Taxonomy" id="471875"/>
    <lineage>
        <taxon>Bacteria</taxon>
        <taxon>Bacillati</taxon>
        <taxon>Bacillota</taxon>
        <taxon>Clostridia</taxon>
        <taxon>Lachnospirales</taxon>
        <taxon>Lachnospiraceae</taxon>
        <taxon>Mediterraneibacter</taxon>
    </lineage>
</organism>
<protein>
    <submittedName>
        <fullName evidence="2">Putative stage III sporulation protein AD</fullName>
    </submittedName>
</protein>
<sequence length="133" mass="14533">MRGEKMSMLQVGVIGVLGVLFAVQFKSGKSEYAVYISVAVSLLLFGCMLERLRDAVDSLGRIGNYIKVDQRFFGTMIKMIGITYLAEFSSGICKDAGYQSIASQIEIFSKLTILAMGLPILQTLLEVMTGFLG</sequence>
<keyword evidence="1" id="KW-1133">Transmembrane helix</keyword>
<reference evidence="2 3" key="2">
    <citation type="submission" date="2008-08" db="EMBL/GenBank/DDBJ databases">
        <authorList>
            <person name="Fulton L."/>
            <person name="Clifton S."/>
            <person name="Fulton B."/>
            <person name="Xu J."/>
            <person name="Minx P."/>
            <person name="Pepin K.H."/>
            <person name="Johnson M."/>
            <person name="Bhonagiri V."/>
            <person name="Nash W.E."/>
            <person name="Mardis E.R."/>
            <person name="Wilson R.K."/>
        </authorList>
    </citation>
    <scope>NUCLEOTIDE SEQUENCE [LARGE SCALE GENOMIC DNA]</scope>
    <source>
        <strain evidence="2 3">ATCC 29176</strain>
    </source>
</reference>
<keyword evidence="1" id="KW-0812">Transmembrane</keyword>
<dbReference type="Proteomes" id="UP000003254">
    <property type="component" value="Unassembled WGS sequence"/>
</dbReference>
<proteinExistence type="predicted"/>
<keyword evidence="3" id="KW-1185">Reference proteome</keyword>
<keyword evidence="1" id="KW-0472">Membrane</keyword>
<evidence type="ECO:0000313" key="2">
    <source>
        <dbReference type="EMBL" id="EDY33763.1"/>
    </source>
</evidence>
<accession>B5CM45</accession>
<name>B5CM45_9FIRM</name>
<comment type="caution">
    <text evidence="2">The sequence shown here is derived from an EMBL/GenBank/DDBJ whole genome shotgun (WGS) entry which is preliminary data.</text>
</comment>
<feature type="transmembrane region" description="Helical" evidence="1">
    <location>
        <begin position="32"/>
        <end position="49"/>
    </location>
</feature>
<dbReference type="eggNOG" id="ENOG5032SJW">
    <property type="taxonomic scope" value="Bacteria"/>
</dbReference>